<keyword evidence="3" id="KW-1185">Reference proteome</keyword>
<dbReference type="InterPro" id="IPR006342">
    <property type="entry name" value="FkbM_mtfrase"/>
</dbReference>
<dbReference type="PANTHER" id="PTHR34009:SF2">
    <property type="entry name" value="PROTEIN STAR"/>
    <property type="match status" value="1"/>
</dbReference>
<evidence type="ECO:0000313" key="2">
    <source>
        <dbReference type="EMBL" id="GAB51557.1"/>
    </source>
</evidence>
<dbReference type="Proteomes" id="UP000010297">
    <property type="component" value="Unassembled WGS sequence"/>
</dbReference>
<dbReference type="InterPro" id="IPR053202">
    <property type="entry name" value="EGF_Rcpt_Signaling_Reg"/>
</dbReference>
<dbReference type="PANTHER" id="PTHR34009">
    <property type="entry name" value="PROTEIN STAR"/>
    <property type="match status" value="1"/>
</dbReference>
<dbReference type="RefSeq" id="WP_002434813.1">
    <property type="nucleotide sequence ID" value="NZ_BAFF01000003.1"/>
</dbReference>
<reference evidence="2 3" key="1">
    <citation type="submission" date="2012-02" db="EMBL/GenBank/DDBJ databases">
        <title>Whole genome shotgun sequence of Escherichia hermannii NBRC 105704.</title>
        <authorList>
            <person name="Yoshida I."/>
            <person name="Hosoyama A."/>
            <person name="Tsuchikane K."/>
            <person name="Katsumata H."/>
            <person name="Yamazaki S."/>
            <person name="Fujita N."/>
        </authorList>
    </citation>
    <scope>NUCLEOTIDE SEQUENCE [LARGE SCALE GENOMIC DNA]</scope>
    <source>
        <strain evidence="2 3">NBRC 105704</strain>
    </source>
</reference>
<organism evidence="2 3">
    <name type="scientific">Atlantibacter hermannii NBRC 105704</name>
    <dbReference type="NCBI Taxonomy" id="1115512"/>
    <lineage>
        <taxon>Bacteria</taxon>
        <taxon>Pseudomonadati</taxon>
        <taxon>Pseudomonadota</taxon>
        <taxon>Gammaproteobacteria</taxon>
        <taxon>Enterobacterales</taxon>
        <taxon>Enterobacteriaceae</taxon>
        <taxon>Atlantibacter</taxon>
    </lineage>
</organism>
<proteinExistence type="predicted"/>
<feature type="domain" description="Methyltransferase FkbM" evidence="1">
    <location>
        <begin position="29"/>
        <end position="190"/>
    </location>
</feature>
<dbReference type="NCBIfam" id="TIGR01444">
    <property type="entry name" value="fkbM_fam"/>
    <property type="match status" value="1"/>
</dbReference>
<dbReference type="Gene3D" id="3.40.50.150">
    <property type="entry name" value="Vaccinia Virus protein VP39"/>
    <property type="match status" value="1"/>
</dbReference>
<protein>
    <recommendedName>
        <fullName evidence="1">Methyltransferase FkbM domain-containing protein</fullName>
    </recommendedName>
</protein>
<dbReference type="AlphaFoldDB" id="H5V0P9"/>
<dbReference type="GO" id="GO:0005737">
    <property type="term" value="C:cytoplasm"/>
    <property type="evidence" value="ECO:0007669"/>
    <property type="project" value="GOC"/>
</dbReference>
<dbReference type="GO" id="GO:0006888">
    <property type="term" value="P:endoplasmic reticulum to Golgi vesicle-mediated transport"/>
    <property type="evidence" value="ECO:0007669"/>
    <property type="project" value="TreeGrafter"/>
</dbReference>
<dbReference type="InterPro" id="IPR029063">
    <property type="entry name" value="SAM-dependent_MTases_sf"/>
</dbReference>
<dbReference type="SUPFAM" id="SSF53335">
    <property type="entry name" value="S-adenosyl-L-methionine-dependent methyltransferases"/>
    <property type="match status" value="1"/>
</dbReference>
<evidence type="ECO:0000313" key="3">
    <source>
        <dbReference type="Proteomes" id="UP000010297"/>
    </source>
</evidence>
<sequence length="489" mass="56031">MSFISYAQNLEDVVLWKALKNVENGFYIDVGANDPIIDSVTRSFYNQGWRGINIEPVRSHFNALVADRPQDINLNYALNESAGELEIWECDNRGWATLDKEVVKAHEADGYKGEWYNVAVRTLADVCAEFQPENIHFLKVDVEGLELSVLKGNDWNQYRPWVVVVESTFPNTQIETHSEIEAFLIDKNYLFAYADGLNRFYVSVEHKELLISLKYPPNVFDDYQTYDHFTAIKNAEVAIQELDNYKRQVAESVLSNDSMVNAITVVKENSNELNSLINVLHQKNKSLDKLTLNIGDILEHLNNTRQYDELVQKVSMLSAENERVHIAYDGLSQAYIASQARIHDLEHEIILLKNHTEQIYSSTSWRVSSPVRFLGRIKNGKDVNSEAQKVSLFSRGVRKLIRTFNSKPRLRHYTVCTVKKLGLYSFLRSLYLKALVGSNPRTTFSTNELLSEKNSSFTSFKSSNSLSLDELHSRIKDELKAAEDERSPQ</sequence>
<gene>
    <name evidence="2" type="ORF">EH105704_03_00610</name>
</gene>
<accession>H5V0P9</accession>
<dbReference type="GO" id="GO:0016197">
    <property type="term" value="P:endosomal transport"/>
    <property type="evidence" value="ECO:0007669"/>
    <property type="project" value="TreeGrafter"/>
</dbReference>
<dbReference type="GeneID" id="92827821"/>
<comment type="caution">
    <text evidence="2">The sequence shown here is derived from an EMBL/GenBank/DDBJ whole genome shotgun (WGS) entry which is preliminary data.</text>
</comment>
<name>H5V0P9_ATLHE</name>
<dbReference type="eggNOG" id="COG1196">
    <property type="taxonomic scope" value="Bacteria"/>
</dbReference>
<dbReference type="Pfam" id="PF05050">
    <property type="entry name" value="Methyltransf_21"/>
    <property type="match status" value="1"/>
</dbReference>
<dbReference type="GO" id="GO:0005886">
    <property type="term" value="C:plasma membrane"/>
    <property type="evidence" value="ECO:0007669"/>
    <property type="project" value="TreeGrafter"/>
</dbReference>
<dbReference type="EMBL" id="BAFF01000003">
    <property type="protein sequence ID" value="GAB51557.1"/>
    <property type="molecule type" value="Genomic_DNA"/>
</dbReference>
<evidence type="ECO:0000259" key="1">
    <source>
        <dbReference type="Pfam" id="PF05050"/>
    </source>
</evidence>